<dbReference type="EMBL" id="JAQJZL010000016">
    <property type="protein sequence ID" value="KAJ6023480.1"/>
    <property type="molecule type" value="Genomic_DNA"/>
</dbReference>
<dbReference type="PROSITE" id="PS51421">
    <property type="entry name" value="RAS"/>
    <property type="match status" value="1"/>
</dbReference>
<dbReference type="GO" id="GO:0016020">
    <property type="term" value="C:membrane"/>
    <property type="evidence" value="ECO:0007669"/>
    <property type="project" value="InterPro"/>
</dbReference>
<proteinExistence type="predicted"/>
<dbReference type="Gene3D" id="3.40.50.300">
    <property type="entry name" value="P-loop containing nucleotide triphosphate hydrolases"/>
    <property type="match status" value="1"/>
</dbReference>
<reference evidence="3" key="2">
    <citation type="submission" date="2023-01" db="EMBL/GenBank/DDBJ databases">
        <authorList>
            <person name="Petersen C."/>
        </authorList>
    </citation>
    <scope>NUCLEOTIDE SEQUENCE</scope>
    <source>
        <strain evidence="3">IBT 15450</strain>
    </source>
</reference>
<keyword evidence="4" id="KW-1185">Reference proteome</keyword>
<evidence type="ECO:0000313" key="3">
    <source>
        <dbReference type="EMBL" id="KAJ6023480.1"/>
    </source>
</evidence>
<keyword evidence="1" id="KW-0547">Nucleotide-binding</keyword>
<dbReference type="PANTHER" id="PTHR24070">
    <property type="entry name" value="RAS, DI-RAS, AND RHEB FAMILY MEMBERS OF SMALL GTPASE SUPERFAMILY"/>
    <property type="match status" value="1"/>
</dbReference>
<accession>A0AAD6I0H2</accession>
<dbReference type="InterPro" id="IPR027417">
    <property type="entry name" value="P-loop_NTPase"/>
</dbReference>
<dbReference type="InterPro" id="IPR020849">
    <property type="entry name" value="Small_GTPase_Ras-type"/>
</dbReference>
<organism evidence="3 4">
    <name type="scientific">Penicillium canescens</name>
    <dbReference type="NCBI Taxonomy" id="5083"/>
    <lineage>
        <taxon>Eukaryota</taxon>
        <taxon>Fungi</taxon>
        <taxon>Dikarya</taxon>
        <taxon>Ascomycota</taxon>
        <taxon>Pezizomycotina</taxon>
        <taxon>Eurotiomycetes</taxon>
        <taxon>Eurotiomycetidae</taxon>
        <taxon>Eurotiales</taxon>
        <taxon>Aspergillaceae</taxon>
        <taxon>Penicillium</taxon>
    </lineage>
</organism>
<evidence type="ECO:0000313" key="4">
    <source>
        <dbReference type="Proteomes" id="UP001219568"/>
    </source>
</evidence>
<gene>
    <name evidence="3" type="ORF">N7460_013875</name>
</gene>
<keyword evidence="2" id="KW-0342">GTP-binding</keyword>
<dbReference type="GO" id="GO:0007165">
    <property type="term" value="P:signal transduction"/>
    <property type="evidence" value="ECO:0007669"/>
    <property type="project" value="InterPro"/>
</dbReference>
<name>A0AAD6I0H2_PENCN</name>
<evidence type="ECO:0000256" key="2">
    <source>
        <dbReference type="ARBA" id="ARBA00023134"/>
    </source>
</evidence>
<dbReference type="GO" id="GO:0003924">
    <property type="term" value="F:GTPase activity"/>
    <property type="evidence" value="ECO:0007669"/>
    <property type="project" value="InterPro"/>
</dbReference>
<dbReference type="InterPro" id="IPR001806">
    <property type="entry name" value="Small_GTPase"/>
</dbReference>
<dbReference type="SUPFAM" id="SSF52540">
    <property type="entry name" value="P-loop containing nucleoside triphosphate hydrolases"/>
    <property type="match status" value="1"/>
</dbReference>
<evidence type="ECO:0000256" key="1">
    <source>
        <dbReference type="ARBA" id="ARBA00022741"/>
    </source>
</evidence>
<reference evidence="3" key="1">
    <citation type="journal article" date="2023" name="IMA Fungus">
        <title>Comparative genomic study of the Penicillium genus elucidates a diverse pangenome and 15 lateral gene transfer events.</title>
        <authorList>
            <person name="Petersen C."/>
            <person name="Sorensen T."/>
            <person name="Nielsen M.R."/>
            <person name="Sondergaard T.E."/>
            <person name="Sorensen J.L."/>
            <person name="Fitzpatrick D.A."/>
            <person name="Frisvad J.C."/>
            <person name="Nielsen K.L."/>
        </authorList>
    </citation>
    <scope>NUCLEOTIDE SEQUENCE</scope>
    <source>
        <strain evidence="3">IBT 15450</strain>
    </source>
</reference>
<sequence>MAEKLDWYELLVLGDRVSDKAALTLLNTISLRPTYLTMEDLFRKQVKIYGQSRILELLNLVGLEEYTALRDRWIKFRDGFVLVYSVKLRSPIAYILKLPPAHPVAQGDYIIGVTKLPRIII</sequence>
<protein>
    <submittedName>
        <fullName evidence="3">Uncharacterized protein</fullName>
    </submittedName>
</protein>
<comment type="caution">
    <text evidence="3">The sequence shown here is derived from an EMBL/GenBank/DDBJ whole genome shotgun (WGS) entry which is preliminary data.</text>
</comment>
<dbReference type="Proteomes" id="UP001219568">
    <property type="component" value="Unassembled WGS sequence"/>
</dbReference>
<dbReference type="Pfam" id="PF00071">
    <property type="entry name" value="Ras"/>
    <property type="match status" value="1"/>
</dbReference>
<dbReference type="AlphaFoldDB" id="A0AAD6I0H2"/>
<dbReference type="GO" id="GO:0005525">
    <property type="term" value="F:GTP binding"/>
    <property type="evidence" value="ECO:0007669"/>
    <property type="project" value="UniProtKB-KW"/>
</dbReference>